<protein>
    <recommendedName>
        <fullName evidence="3">Membrane protein NfeD2 N-terminal transmembrane domain-containing protein</fullName>
    </recommendedName>
</protein>
<evidence type="ECO:0000313" key="5">
    <source>
        <dbReference type="Proteomes" id="UP000007013"/>
    </source>
</evidence>
<evidence type="ECO:0000259" key="3">
    <source>
        <dbReference type="Pfam" id="PF25842"/>
    </source>
</evidence>
<name>B1ZYT3_OPITP</name>
<organism evidence="4 5">
    <name type="scientific">Opitutus terrae (strain DSM 11246 / JCM 15787 / PB90-1)</name>
    <dbReference type="NCBI Taxonomy" id="452637"/>
    <lineage>
        <taxon>Bacteria</taxon>
        <taxon>Pseudomonadati</taxon>
        <taxon>Verrucomicrobiota</taxon>
        <taxon>Opitutia</taxon>
        <taxon>Opitutales</taxon>
        <taxon>Opitutaceae</taxon>
        <taxon>Opitutus</taxon>
    </lineage>
</organism>
<keyword evidence="1" id="KW-1133">Transmembrane helix</keyword>
<dbReference type="InterPro" id="IPR012340">
    <property type="entry name" value="NA-bd_OB-fold"/>
</dbReference>
<accession>B1ZYT3</accession>
<proteinExistence type="predicted"/>
<keyword evidence="5" id="KW-1185">Reference proteome</keyword>
<keyword evidence="1" id="KW-0472">Membrane</keyword>
<sequence>MTTLFYAVCLVAGLLFTLISALAGHAFDGHDGGDVGTGGHAEAGFDNSGIPGISFFSPMVLACFVTAFGGLGIVFSGIEGTSSVWISAPLSIAGAICIAFAVLWLFNAVFSRSQASSEGQVASIVGHTASLITPIPENGVGEIAYVQANSRYTAPARSEKGVPISTGETVRITRIVSTQFYVERVS</sequence>
<dbReference type="KEGG" id="ote:Oter_2034"/>
<gene>
    <name evidence="4" type="ordered locus">Oter_2034</name>
</gene>
<dbReference type="RefSeq" id="WP_012374854.1">
    <property type="nucleotide sequence ID" value="NC_010571.1"/>
</dbReference>
<dbReference type="AlphaFoldDB" id="B1ZYT3"/>
<evidence type="ECO:0000256" key="2">
    <source>
        <dbReference type="SAM" id="SignalP"/>
    </source>
</evidence>
<keyword evidence="2" id="KW-0732">Signal</keyword>
<dbReference type="HOGENOM" id="CLU_107496_1_0_0"/>
<feature type="transmembrane region" description="Helical" evidence="1">
    <location>
        <begin position="85"/>
        <end position="106"/>
    </location>
</feature>
<evidence type="ECO:0000313" key="4">
    <source>
        <dbReference type="EMBL" id="ACB75317.1"/>
    </source>
</evidence>
<dbReference type="EMBL" id="CP001032">
    <property type="protein sequence ID" value="ACB75317.1"/>
    <property type="molecule type" value="Genomic_DNA"/>
</dbReference>
<dbReference type="Gene3D" id="2.40.50.140">
    <property type="entry name" value="Nucleic acid-binding proteins"/>
    <property type="match status" value="1"/>
</dbReference>
<feature type="transmembrane region" description="Helical" evidence="1">
    <location>
        <begin position="55"/>
        <end position="78"/>
    </location>
</feature>
<dbReference type="InterPro" id="IPR058653">
    <property type="entry name" value="NfeD2_TM"/>
</dbReference>
<reference evidence="4 5" key="1">
    <citation type="journal article" date="2011" name="J. Bacteriol.">
        <title>Genome sequence of the verrucomicrobium Opitutus terrae PB90-1, an abundant inhabitant of rice paddy soil ecosystems.</title>
        <authorList>
            <person name="van Passel M.W."/>
            <person name="Kant R."/>
            <person name="Palva A."/>
            <person name="Copeland A."/>
            <person name="Lucas S."/>
            <person name="Lapidus A."/>
            <person name="Glavina del Rio T."/>
            <person name="Pitluck S."/>
            <person name="Goltsman E."/>
            <person name="Clum A."/>
            <person name="Sun H."/>
            <person name="Schmutz J."/>
            <person name="Larimer F.W."/>
            <person name="Land M.L."/>
            <person name="Hauser L."/>
            <person name="Kyrpides N."/>
            <person name="Mikhailova N."/>
            <person name="Richardson P.P."/>
            <person name="Janssen P.H."/>
            <person name="de Vos W.M."/>
            <person name="Smidt H."/>
        </authorList>
    </citation>
    <scope>NUCLEOTIDE SEQUENCE [LARGE SCALE GENOMIC DNA]</scope>
    <source>
        <strain evidence="5">DSM 11246 / JCM 15787 / PB90-1</strain>
    </source>
</reference>
<feature type="domain" description="Membrane protein NfeD2 N-terminal transmembrane" evidence="3">
    <location>
        <begin position="4"/>
        <end position="104"/>
    </location>
</feature>
<dbReference type="Proteomes" id="UP000007013">
    <property type="component" value="Chromosome"/>
</dbReference>
<keyword evidence="1" id="KW-0812">Transmembrane</keyword>
<dbReference type="STRING" id="452637.Oter_2034"/>
<evidence type="ECO:0000256" key="1">
    <source>
        <dbReference type="SAM" id="Phobius"/>
    </source>
</evidence>
<feature type="signal peptide" evidence="2">
    <location>
        <begin position="1"/>
        <end position="23"/>
    </location>
</feature>
<dbReference type="OrthoDB" id="194493at2"/>
<feature type="chain" id="PRO_5002772912" description="Membrane protein NfeD2 N-terminal transmembrane domain-containing protein" evidence="2">
    <location>
        <begin position="24"/>
        <end position="186"/>
    </location>
</feature>
<dbReference type="Pfam" id="PF25842">
    <property type="entry name" value="NfeD_TM"/>
    <property type="match status" value="1"/>
</dbReference>